<dbReference type="EMBL" id="JBHSEG010000008">
    <property type="protein sequence ID" value="MFC4455184.1"/>
    <property type="molecule type" value="Genomic_DNA"/>
</dbReference>
<proteinExistence type="predicted"/>
<protein>
    <submittedName>
        <fullName evidence="1">Uncharacterized protein</fullName>
    </submittedName>
</protein>
<comment type="caution">
    <text evidence="1">The sequence shown here is derived from an EMBL/GenBank/DDBJ whole genome shotgun (WGS) entry which is preliminary data.</text>
</comment>
<keyword evidence="2" id="KW-1185">Reference proteome</keyword>
<sequence length="77" mass="8401">MTHHPEKYHALVGLLSRPDGGTVSLADQEALWNLLQTLASEGGLQFTGRIIPVDIDNLTPEKVKALFLPESLPNDPL</sequence>
<dbReference type="RefSeq" id="WP_380129901.1">
    <property type="nucleotide sequence ID" value="NZ_JBHSEG010000008.1"/>
</dbReference>
<gene>
    <name evidence="1" type="ORF">ACFO0P_15505</name>
</gene>
<evidence type="ECO:0000313" key="2">
    <source>
        <dbReference type="Proteomes" id="UP001595939"/>
    </source>
</evidence>
<evidence type="ECO:0000313" key="1">
    <source>
        <dbReference type="EMBL" id="MFC4455184.1"/>
    </source>
</evidence>
<organism evidence="1 2">
    <name type="scientific">Deinococcus sonorensis</name>
    <dbReference type="NCBI Taxonomy" id="309891"/>
    <lineage>
        <taxon>Bacteria</taxon>
        <taxon>Thermotogati</taxon>
        <taxon>Deinococcota</taxon>
        <taxon>Deinococci</taxon>
        <taxon>Deinococcales</taxon>
        <taxon>Deinococcaceae</taxon>
        <taxon>Deinococcus</taxon>
    </lineage>
</organism>
<dbReference type="Proteomes" id="UP001595939">
    <property type="component" value="Unassembled WGS sequence"/>
</dbReference>
<accession>A0ABV8YA98</accession>
<name>A0ABV8YA98_9DEIO</name>
<reference evidence="2" key="1">
    <citation type="journal article" date="2019" name="Int. J. Syst. Evol. Microbiol.">
        <title>The Global Catalogue of Microorganisms (GCM) 10K type strain sequencing project: providing services to taxonomists for standard genome sequencing and annotation.</title>
        <authorList>
            <consortium name="The Broad Institute Genomics Platform"/>
            <consortium name="The Broad Institute Genome Sequencing Center for Infectious Disease"/>
            <person name="Wu L."/>
            <person name="Ma J."/>
        </authorList>
    </citation>
    <scope>NUCLEOTIDE SEQUENCE [LARGE SCALE GENOMIC DNA]</scope>
    <source>
        <strain evidence="2">CCUG 39970</strain>
    </source>
</reference>